<comment type="caution">
    <text evidence="1">The sequence shown here is derived from an EMBL/GenBank/DDBJ whole genome shotgun (WGS) entry which is preliminary data.</text>
</comment>
<dbReference type="InterPro" id="IPR032675">
    <property type="entry name" value="LRR_dom_sf"/>
</dbReference>
<organism evidence="1 2">
    <name type="scientific">Tritrichomonas musculus</name>
    <dbReference type="NCBI Taxonomy" id="1915356"/>
    <lineage>
        <taxon>Eukaryota</taxon>
        <taxon>Metamonada</taxon>
        <taxon>Parabasalia</taxon>
        <taxon>Tritrichomonadida</taxon>
        <taxon>Tritrichomonadidae</taxon>
        <taxon>Tritrichomonas</taxon>
    </lineage>
</organism>
<dbReference type="EMBL" id="JAPFFF010000062">
    <property type="protein sequence ID" value="KAK8837071.1"/>
    <property type="molecule type" value="Genomic_DNA"/>
</dbReference>
<evidence type="ECO:0000313" key="2">
    <source>
        <dbReference type="Proteomes" id="UP001470230"/>
    </source>
</evidence>
<dbReference type="Gene3D" id="3.80.10.10">
    <property type="entry name" value="Ribonuclease Inhibitor"/>
    <property type="match status" value="1"/>
</dbReference>
<protein>
    <submittedName>
        <fullName evidence="1">Uncharacterized protein</fullName>
    </submittedName>
</protein>
<accession>A0ABR2GT59</accession>
<reference evidence="1 2" key="1">
    <citation type="submission" date="2024-04" db="EMBL/GenBank/DDBJ databases">
        <title>Tritrichomonas musculus Genome.</title>
        <authorList>
            <person name="Alves-Ferreira E."/>
            <person name="Grigg M."/>
            <person name="Lorenzi H."/>
            <person name="Galac M."/>
        </authorList>
    </citation>
    <scope>NUCLEOTIDE SEQUENCE [LARGE SCALE GENOMIC DNA]</scope>
    <source>
        <strain evidence="1 2">EAF2021</strain>
    </source>
</reference>
<gene>
    <name evidence="1" type="ORF">M9Y10_037120</name>
</gene>
<dbReference type="Proteomes" id="UP001470230">
    <property type="component" value="Unassembled WGS sequence"/>
</dbReference>
<dbReference type="SUPFAM" id="SSF52047">
    <property type="entry name" value="RNI-like"/>
    <property type="match status" value="1"/>
</dbReference>
<sequence length="142" mass="15608">MGKDLVGSKVIFEGLIFTKKFSVYVSYIVNHGKLKMVSIINCIFKRECYYLLSVFASVDLSITHCNLTAEEGLNVLLGISPYSLISVDLSNNNLNYGKGKKQFLKEIKSCISTDCLSHLNISGNGFSPSDLSDLGNNDIISI</sequence>
<keyword evidence="2" id="KW-1185">Reference proteome</keyword>
<evidence type="ECO:0000313" key="1">
    <source>
        <dbReference type="EMBL" id="KAK8837071.1"/>
    </source>
</evidence>
<proteinExistence type="predicted"/>
<name>A0ABR2GT59_9EUKA</name>